<dbReference type="Gene3D" id="2.60.120.10">
    <property type="entry name" value="Jelly Rolls"/>
    <property type="match status" value="1"/>
</dbReference>
<name>A0A841I7P4_9DEIO</name>
<dbReference type="CDD" id="cd02226">
    <property type="entry name" value="cupin_YdbB-like"/>
    <property type="match status" value="1"/>
</dbReference>
<dbReference type="SUPFAM" id="SSF51182">
    <property type="entry name" value="RmlC-like cupins"/>
    <property type="match status" value="1"/>
</dbReference>
<proteinExistence type="predicted"/>
<dbReference type="GO" id="GO:0016853">
    <property type="term" value="F:isomerase activity"/>
    <property type="evidence" value="ECO:0007669"/>
    <property type="project" value="UniProtKB-KW"/>
</dbReference>
<dbReference type="InterPro" id="IPR013096">
    <property type="entry name" value="Cupin_2"/>
</dbReference>
<feature type="domain" description="Cupin type-2" evidence="2">
    <location>
        <begin position="35"/>
        <end position="98"/>
    </location>
</feature>
<dbReference type="PANTHER" id="PTHR36114">
    <property type="entry name" value="16.7 KDA PROTEIN IN WHIE LOCUS"/>
    <property type="match status" value="1"/>
</dbReference>
<dbReference type="InterPro" id="IPR014710">
    <property type="entry name" value="RmlC-like_jellyroll"/>
</dbReference>
<dbReference type="EMBL" id="JACHHG010000016">
    <property type="protein sequence ID" value="MBB6099872.1"/>
    <property type="molecule type" value="Genomic_DNA"/>
</dbReference>
<dbReference type="PANTHER" id="PTHR36114:SF1">
    <property type="entry name" value="16.7 KDA PROTEIN IN WHIE LOCUS"/>
    <property type="match status" value="1"/>
</dbReference>
<organism evidence="3 4">
    <name type="scientific">Deinobacterium chartae</name>
    <dbReference type="NCBI Taxonomy" id="521158"/>
    <lineage>
        <taxon>Bacteria</taxon>
        <taxon>Thermotogati</taxon>
        <taxon>Deinococcota</taxon>
        <taxon>Deinococci</taxon>
        <taxon>Deinococcales</taxon>
        <taxon>Deinococcaceae</taxon>
        <taxon>Deinobacterium</taxon>
    </lineage>
</organism>
<evidence type="ECO:0000259" key="2">
    <source>
        <dbReference type="Pfam" id="PF07883"/>
    </source>
</evidence>
<reference evidence="3 4" key="1">
    <citation type="submission" date="2020-08" db="EMBL/GenBank/DDBJ databases">
        <title>Genomic Encyclopedia of Type Strains, Phase IV (KMG-IV): sequencing the most valuable type-strain genomes for metagenomic binning, comparative biology and taxonomic classification.</title>
        <authorList>
            <person name="Goeker M."/>
        </authorList>
    </citation>
    <scope>NUCLEOTIDE SEQUENCE [LARGE SCALE GENOMIC DNA]</scope>
    <source>
        <strain evidence="3 4">DSM 21458</strain>
    </source>
</reference>
<feature type="region of interest" description="Disordered" evidence="1">
    <location>
        <begin position="104"/>
        <end position="143"/>
    </location>
</feature>
<keyword evidence="4" id="KW-1185">Reference proteome</keyword>
<evidence type="ECO:0000256" key="1">
    <source>
        <dbReference type="SAM" id="MobiDB-lite"/>
    </source>
</evidence>
<keyword evidence="3" id="KW-0413">Isomerase</keyword>
<gene>
    <name evidence="3" type="ORF">HNR42_003332</name>
</gene>
<dbReference type="RefSeq" id="WP_183988610.1">
    <property type="nucleotide sequence ID" value="NZ_JACHHG010000016.1"/>
</dbReference>
<evidence type="ECO:0000313" key="4">
    <source>
        <dbReference type="Proteomes" id="UP000569951"/>
    </source>
</evidence>
<dbReference type="Proteomes" id="UP000569951">
    <property type="component" value="Unassembled WGS sequence"/>
</dbReference>
<evidence type="ECO:0000313" key="3">
    <source>
        <dbReference type="EMBL" id="MBB6099872.1"/>
    </source>
</evidence>
<dbReference type="InterPro" id="IPR052044">
    <property type="entry name" value="PKS_Associated_Protein"/>
</dbReference>
<dbReference type="AlphaFoldDB" id="A0A841I7P4"/>
<sequence>MIRKVNLEQKFAHITDRWNPRVVAGVAECQVKLAKLEGEFAWHRHDAEDERVFVLRGTLRLRFRPQDDVLLGPGELAVVPAGAQHLPVAEGVVRLLLVKPSTTLNTGNVRGARLTARPRPAAGRPPRRGSPAARGPRSRPGRP</sequence>
<dbReference type="Pfam" id="PF07883">
    <property type="entry name" value="Cupin_2"/>
    <property type="match status" value="1"/>
</dbReference>
<feature type="compositionally biased region" description="Low complexity" evidence="1">
    <location>
        <begin position="110"/>
        <end position="135"/>
    </location>
</feature>
<accession>A0A841I7P4</accession>
<protein>
    <submittedName>
        <fullName evidence="3">Mannose-6-phosphate isomerase-like protein (Cupin superfamily)</fullName>
    </submittedName>
</protein>
<dbReference type="InterPro" id="IPR011051">
    <property type="entry name" value="RmlC_Cupin_sf"/>
</dbReference>
<comment type="caution">
    <text evidence="3">The sequence shown here is derived from an EMBL/GenBank/DDBJ whole genome shotgun (WGS) entry which is preliminary data.</text>
</comment>